<keyword evidence="2" id="KW-1185">Reference proteome</keyword>
<organism evidence="1 2">
    <name type="scientific">Lagenidium giganteum</name>
    <dbReference type="NCBI Taxonomy" id="4803"/>
    <lineage>
        <taxon>Eukaryota</taxon>
        <taxon>Sar</taxon>
        <taxon>Stramenopiles</taxon>
        <taxon>Oomycota</taxon>
        <taxon>Peronosporomycetes</taxon>
        <taxon>Pythiales</taxon>
        <taxon>Pythiaceae</taxon>
    </lineage>
</organism>
<reference evidence="1" key="1">
    <citation type="submission" date="2022-11" db="EMBL/GenBank/DDBJ databases">
        <authorList>
            <person name="Morgan W.R."/>
            <person name="Tartar A."/>
        </authorList>
    </citation>
    <scope>NUCLEOTIDE SEQUENCE</scope>
    <source>
        <strain evidence="1">ARSEF 373</strain>
    </source>
</reference>
<dbReference type="EMBL" id="DAKRPA010000192">
    <property type="protein sequence ID" value="DAZ95735.1"/>
    <property type="molecule type" value="Genomic_DNA"/>
</dbReference>
<proteinExistence type="predicted"/>
<evidence type="ECO:0000313" key="1">
    <source>
        <dbReference type="EMBL" id="DAZ95735.1"/>
    </source>
</evidence>
<comment type="caution">
    <text evidence="1">The sequence shown here is derived from an EMBL/GenBank/DDBJ whole genome shotgun (WGS) entry which is preliminary data.</text>
</comment>
<accession>A0AAV2YL57</accession>
<name>A0AAV2YL57_9STRA</name>
<evidence type="ECO:0000313" key="2">
    <source>
        <dbReference type="Proteomes" id="UP001146120"/>
    </source>
</evidence>
<protein>
    <submittedName>
        <fullName evidence="1">Uncharacterized protein</fullName>
    </submittedName>
</protein>
<dbReference type="AlphaFoldDB" id="A0AAV2YL57"/>
<reference evidence="1" key="2">
    <citation type="journal article" date="2023" name="Microbiol Resour">
        <title>Decontamination and Annotation of the Draft Genome Sequence of the Oomycete Lagenidium giganteum ARSEF 373.</title>
        <authorList>
            <person name="Morgan W.R."/>
            <person name="Tartar A."/>
        </authorList>
    </citation>
    <scope>NUCLEOTIDE SEQUENCE</scope>
    <source>
        <strain evidence="1">ARSEF 373</strain>
    </source>
</reference>
<dbReference type="Proteomes" id="UP001146120">
    <property type="component" value="Unassembled WGS sequence"/>
</dbReference>
<sequence>MAVEATHHFAVWNQAIGHQKMFGRGYRTFDS</sequence>
<gene>
    <name evidence="1" type="ORF">N0F65_006332</name>
</gene>